<dbReference type="Proteomes" id="UP000231990">
    <property type="component" value="Unassembled WGS sequence"/>
</dbReference>
<dbReference type="RefSeq" id="WP_100713185.1">
    <property type="nucleotide sequence ID" value="NZ_NPDY01000004.1"/>
</dbReference>
<comment type="caution">
    <text evidence="2">The sequence shown here is derived from an EMBL/GenBank/DDBJ whole genome shotgun (WGS) entry which is preliminary data.</text>
</comment>
<gene>
    <name evidence="1" type="ORF">CH360_06360</name>
    <name evidence="2" type="ORF">CH373_12610</name>
</gene>
<sequence length="82" mass="9361">MDKFFKTCFLLLYAIGLVFAIVLEQRWGKKDLPQKPVFGAESKTCGTVDCILREKIVVFRSLDASWKIAIRKGLLPAWGKQE</sequence>
<organism evidence="2 4">
    <name type="scientific">Leptospira perolatii</name>
    <dbReference type="NCBI Taxonomy" id="2023191"/>
    <lineage>
        <taxon>Bacteria</taxon>
        <taxon>Pseudomonadati</taxon>
        <taxon>Spirochaetota</taxon>
        <taxon>Spirochaetia</taxon>
        <taxon>Leptospirales</taxon>
        <taxon>Leptospiraceae</taxon>
        <taxon>Leptospira</taxon>
    </lineage>
</organism>
<evidence type="ECO:0000313" key="3">
    <source>
        <dbReference type="Proteomes" id="UP000231962"/>
    </source>
</evidence>
<dbReference type="AlphaFoldDB" id="A0A2M9ZLC9"/>
<name>A0A2M9ZLC9_9LEPT</name>
<accession>A0A2M9ZLC9</accession>
<keyword evidence="3" id="KW-1185">Reference proteome</keyword>
<dbReference type="Proteomes" id="UP000231962">
    <property type="component" value="Unassembled WGS sequence"/>
</dbReference>
<dbReference type="EMBL" id="NPDY01000004">
    <property type="protein sequence ID" value="PJZ70223.1"/>
    <property type="molecule type" value="Genomic_DNA"/>
</dbReference>
<dbReference type="OrthoDB" id="331535at2"/>
<evidence type="ECO:0000313" key="4">
    <source>
        <dbReference type="Proteomes" id="UP000231990"/>
    </source>
</evidence>
<evidence type="ECO:0000313" key="2">
    <source>
        <dbReference type="EMBL" id="PJZ72892.1"/>
    </source>
</evidence>
<proteinExistence type="predicted"/>
<dbReference type="EMBL" id="NPDZ01000007">
    <property type="protein sequence ID" value="PJZ72892.1"/>
    <property type="molecule type" value="Genomic_DNA"/>
</dbReference>
<evidence type="ECO:0000313" key="1">
    <source>
        <dbReference type="EMBL" id="PJZ70223.1"/>
    </source>
</evidence>
<protein>
    <submittedName>
        <fullName evidence="2">Uncharacterized protein</fullName>
    </submittedName>
</protein>
<reference evidence="3 4" key="1">
    <citation type="submission" date="2017-07" db="EMBL/GenBank/DDBJ databases">
        <title>Leptospira spp. isolated from tropical soils.</title>
        <authorList>
            <person name="Thibeaux R."/>
            <person name="Iraola G."/>
            <person name="Ferres I."/>
            <person name="Bierque E."/>
            <person name="Girault D."/>
            <person name="Soupe-Gilbert M.-E."/>
            <person name="Picardeau M."/>
            <person name="Goarant C."/>
        </authorList>
    </citation>
    <scope>NUCLEOTIDE SEQUENCE [LARGE SCALE GENOMIC DNA]</scope>
    <source>
        <strain evidence="2 4">FH1-B-B1</strain>
        <strain evidence="1 3">FH1-B-C1</strain>
    </source>
</reference>